<dbReference type="Proteomes" id="UP001501666">
    <property type="component" value="Unassembled WGS sequence"/>
</dbReference>
<evidence type="ECO:0000313" key="2">
    <source>
        <dbReference type="Proteomes" id="UP001501666"/>
    </source>
</evidence>
<comment type="caution">
    <text evidence="1">The sequence shown here is derived from an EMBL/GenBank/DDBJ whole genome shotgun (WGS) entry which is preliminary data.</text>
</comment>
<keyword evidence="2" id="KW-1185">Reference proteome</keyword>
<dbReference type="EMBL" id="BAAATE010000094">
    <property type="protein sequence ID" value="GAA2703058.1"/>
    <property type="molecule type" value="Genomic_DNA"/>
</dbReference>
<sequence>MLIAGAEPGRNVSSPVTDPLAGYDNTIGSTGYAVDVTPVWGQSLPELANVLIALLSTGRMWPKSC</sequence>
<name>A0ABN3TFS3_9ACTN</name>
<evidence type="ECO:0000313" key="1">
    <source>
        <dbReference type="EMBL" id="GAA2703058.1"/>
    </source>
</evidence>
<reference evidence="1 2" key="1">
    <citation type="journal article" date="2019" name="Int. J. Syst. Evol. Microbiol.">
        <title>The Global Catalogue of Microorganisms (GCM) 10K type strain sequencing project: providing services to taxonomists for standard genome sequencing and annotation.</title>
        <authorList>
            <consortium name="The Broad Institute Genomics Platform"/>
            <consortium name="The Broad Institute Genome Sequencing Center for Infectious Disease"/>
            <person name="Wu L."/>
            <person name="Ma J."/>
        </authorList>
    </citation>
    <scope>NUCLEOTIDE SEQUENCE [LARGE SCALE GENOMIC DNA]</scope>
    <source>
        <strain evidence="1 2">JCM 6835</strain>
    </source>
</reference>
<proteinExistence type="predicted"/>
<protein>
    <submittedName>
        <fullName evidence="1">Uncharacterized protein</fullName>
    </submittedName>
</protein>
<organism evidence="1 2">
    <name type="scientific">Nonomuraea recticatena</name>
    <dbReference type="NCBI Taxonomy" id="46178"/>
    <lineage>
        <taxon>Bacteria</taxon>
        <taxon>Bacillati</taxon>
        <taxon>Actinomycetota</taxon>
        <taxon>Actinomycetes</taxon>
        <taxon>Streptosporangiales</taxon>
        <taxon>Streptosporangiaceae</taxon>
        <taxon>Nonomuraea</taxon>
    </lineage>
</organism>
<accession>A0ABN3TFS3</accession>
<gene>
    <name evidence="1" type="ORF">GCM10010412_101210</name>
</gene>